<dbReference type="InterPro" id="IPR016208">
    <property type="entry name" value="Ald_Oxase/xanthine_DH-like"/>
</dbReference>
<keyword evidence="2" id="KW-0560">Oxidoreductase</keyword>
<dbReference type="PANTHER" id="PTHR11908">
    <property type="entry name" value="XANTHINE DEHYDROGENASE"/>
    <property type="match status" value="1"/>
</dbReference>
<evidence type="ECO:0000256" key="1">
    <source>
        <dbReference type="ARBA" id="ARBA00022505"/>
    </source>
</evidence>
<keyword evidence="1" id="KW-0500">Molybdenum</keyword>
<dbReference type="GO" id="GO:0005506">
    <property type="term" value="F:iron ion binding"/>
    <property type="evidence" value="ECO:0007669"/>
    <property type="project" value="InterPro"/>
</dbReference>
<dbReference type="Gene3D" id="3.30.365.10">
    <property type="entry name" value="Aldehyde oxidase/xanthine dehydrogenase, molybdopterin binding domain"/>
    <property type="match status" value="4"/>
</dbReference>
<dbReference type="EMBL" id="QQAY01000002">
    <property type="protein sequence ID" value="RDI45930.1"/>
    <property type="molecule type" value="Genomic_DNA"/>
</dbReference>
<dbReference type="InterPro" id="IPR036856">
    <property type="entry name" value="Ald_Oxase/Xan_DH_a/b_sf"/>
</dbReference>
<dbReference type="Proteomes" id="UP000255326">
    <property type="component" value="Unassembled WGS sequence"/>
</dbReference>
<gene>
    <name evidence="4" type="ORF">DFR59_102567</name>
</gene>
<dbReference type="SMART" id="SM01008">
    <property type="entry name" value="Ald_Xan_dh_C"/>
    <property type="match status" value="1"/>
</dbReference>
<dbReference type="InterPro" id="IPR008274">
    <property type="entry name" value="AldOxase/xan_DH_MoCoBD1"/>
</dbReference>
<accession>A0A370GRI4</accession>
<dbReference type="InterPro" id="IPR037165">
    <property type="entry name" value="AldOxase/xan_DH_Mopterin-bd_sf"/>
</dbReference>
<dbReference type="InterPro" id="IPR000674">
    <property type="entry name" value="Ald_Oxase/Xan_DH_a/b"/>
</dbReference>
<comment type="caution">
    <text evidence="4">The sequence shown here is derived from an EMBL/GenBank/DDBJ whole genome shotgun (WGS) entry which is preliminary data.</text>
</comment>
<name>A0A370GRI4_9BACI</name>
<reference evidence="4 5" key="1">
    <citation type="submission" date="2018-07" db="EMBL/GenBank/DDBJ databases">
        <title>Genomic Encyclopedia of Type Strains, Phase IV (KMG-IV): sequencing the most valuable type-strain genomes for metagenomic binning, comparative biology and taxonomic classification.</title>
        <authorList>
            <person name="Goeker M."/>
        </authorList>
    </citation>
    <scope>NUCLEOTIDE SEQUENCE [LARGE SCALE GENOMIC DNA]</scope>
    <source>
        <strain evidence="4 5">DSM 25281</strain>
    </source>
</reference>
<dbReference type="Pfam" id="PF01315">
    <property type="entry name" value="Ald_Xan_dh_C"/>
    <property type="match status" value="1"/>
</dbReference>
<protein>
    <submittedName>
        <fullName evidence="4">Xanthine dehydrogenase molybdenum binding subunit apoprotein</fullName>
    </submittedName>
</protein>
<organism evidence="4 5">
    <name type="scientific">Falsibacillus pallidus</name>
    <dbReference type="NCBI Taxonomy" id="493781"/>
    <lineage>
        <taxon>Bacteria</taxon>
        <taxon>Bacillati</taxon>
        <taxon>Bacillota</taxon>
        <taxon>Bacilli</taxon>
        <taxon>Bacillales</taxon>
        <taxon>Bacillaceae</taxon>
        <taxon>Falsibacillus</taxon>
    </lineage>
</organism>
<evidence type="ECO:0000313" key="5">
    <source>
        <dbReference type="Proteomes" id="UP000255326"/>
    </source>
</evidence>
<dbReference type="Gene3D" id="3.90.1170.50">
    <property type="entry name" value="Aldehyde oxidase/xanthine dehydrogenase, a/b hammerhead"/>
    <property type="match status" value="1"/>
</dbReference>
<dbReference type="Pfam" id="PF02738">
    <property type="entry name" value="MoCoBD_1"/>
    <property type="match status" value="1"/>
</dbReference>
<dbReference type="AlphaFoldDB" id="A0A370GRI4"/>
<keyword evidence="5" id="KW-1185">Reference proteome</keyword>
<evidence type="ECO:0000256" key="2">
    <source>
        <dbReference type="ARBA" id="ARBA00023002"/>
    </source>
</evidence>
<dbReference type="Pfam" id="PF20256">
    <property type="entry name" value="MoCoBD_2"/>
    <property type="match status" value="1"/>
</dbReference>
<dbReference type="SUPFAM" id="SSF54665">
    <property type="entry name" value="CO dehydrogenase molybdoprotein N-domain-like"/>
    <property type="match status" value="1"/>
</dbReference>
<dbReference type="InterPro" id="IPR046867">
    <property type="entry name" value="AldOxase/xan_DH_MoCoBD2"/>
</dbReference>
<dbReference type="PANTHER" id="PTHR11908:SF132">
    <property type="entry name" value="ALDEHYDE OXIDASE 1-RELATED"/>
    <property type="match status" value="1"/>
</dbReference>
<proteinExistence type="predicted"/>
<sequence>MEMLGKSVIRKEALDKVSGRAIYTNDIQGVGMLHGVLVTSTEAHAKILHISVDEALAVKGVRACILGKNLPLTGEQIRDRPPLAYDRVRYYGEAIAVIVADSYHSAKIAASLVKVSYQPLPVINSPSQAVNAGAPLIHKQLESYLKEKDVFPVPWTNIANRLKVRKGDMKKGWDSCSHIVEESYFLPPADHAAMEVRCSICEIDKEGNIEIHTSSQAPFMVKKLIGSYFDIEIGKVTVKTPLVGGGYGGKASVQLELLAYLASKAVDGRKVKIMNTREEDILTSPGHIGLEARIKLGCGKDGKVKAAEILYLFDGGAYSDKAVDLARAAAVDCTGPYHIENVKCDSLCVYTNHPYAAPFRGFSHSELLFSFERTMDSLAEEIGMDVLDFRELNSILPGDYTPTMVRLTRSNLGNLPKCIDRLRDLMDWDSGQIVHVNQHLIRAKGVACVWKTSTIDQNASSGVILTFNSDGSINLMSGVVEIGTGTKTVLAQMLAEKMKMDISQIHVQMEIDTKSTPEHWKTVASRGVFMAGKALLEAADDVMTQLKALAACVLRVKVQDLDVGYGKVYLKDDPLTFLPIKDLAYGYKFPNGNAVGGQIIGKGNYIMRNMTNMNPETGEGRLGPEWTVAAQGVEIELNAKDLTYRVLKAVSVVDIGRVLNEKAALGQVMGAMSMGISYGGRERLFFDQRGRVLNPQLRTYRPLRYGEHPEYKVEFVHTYQLDAPYGARGVGEHGLLGMPAALGNALTLAAGVKMNELPLLPEMIWKAKRRT</sequence>
<dbReference type="SUPFAM" id="SSF56003">
    <property type="entry name" value="Molybdenum cofactor-binding domain"/>
    <property type="match status" value="1"/>
</dbReference>
<feature type="domain" description="Aldehyde oxidase/xanthine dehydrogenase a/b hammerhead" evidence="3">
    <location>
        <begin position="18"/>
        <end position="121"/>
    </location>
</feature>
<evidence type="ECO:0000259" key="3">
    <source>
        <dbReference type="SMART" id="SM01008"/>
    </source>
</evidence>
<dbReference type="GO" id="GO:0016491">
    <property type="term" value="F:oxidoreductase activity"/>
    <property type="evidence" value="ECO:0007669"/>
    <property type="project" value="UniProtKB-KW"/>
</dbReference>
<evidence type="ECO:0000313" key="4">
    <source>
        <dbReference type="EMBL" id="RDI45930.1"/>
    </source>
</evidence>